<name>A0A163J4V2_9BACL</name>
<feature type="transmembrane region" description="Helical" evidence="1">
    <location>
        <begin position="223"/>
        <end position="241"/>
    </location>
</feature>
<keyword evidence="1" id="KW-0472">Membrane</keyword>
<dbReference type="PANTHER" id="PTHR37308:SF1">
    <property type="entry name" value="POLYPRENYL-PHOSPHATE TRANSPORTER"/>
    <property type="match status" value="1"/>
</dbReference>
<sequence length="269" mass="28424">MEWKNLYRGVLMGVSDLIPGISGGTIAVVLGIYDRLLEAISGFFSREWKKHLGFLIPLGIGIGSALLALSRLIEYLLTSYYEPTQFFFTGLILGVLPLILRKAEARTKFKTVHVVVLIVAAGLLASTAFLRTDATSDPVTTLTWASGIGLFLSGWLASMAMLLPGISGSFVLLLLGAYSTAIAALSSLNFGIIAVIGAGAVIGFVVSSRLIRYLLDQYPSLTYSVITGLILGSIAVVFPGIPSGSGMMAASIGTMLIGLMLAVLMGRKE</sequence>
<evidence type="ECO:0000313" key="3">
    <source>
        <dbReference type="Proteomes" id="UP000076796"/>
    </source>
</evidence>
<keyword evidence="1" id="KW-0812">Transmembrane</keyword>
<dbReference type="Pfam" id="PF04018">
    <property type="entry name" value="VCA0040-like"/>
    <property type="match status" value="1"/>
</dbReference>
<feature type="transmembrane region" description="Helical" evidence="1">
    <location>
        <begin position="85"/>
        <end position="100"/>
    </location>
</feature>
<dbReference type="Proteomes" id="UP000076796">
    <property type="component" value="Unassembled WGS sequence"/>
</dbReference>
<keyword evidence="1" id="KW-1133">Transmembrane helix</keyword>
<feature type="transmembrane region" description="Helical" evidence="1">
    <location>
        <begin position="142"/>
        <end position="163"/>
    </location>
</feature>
<evidence type="ECO:0000313" key="2">
    <source>
        <dbReference type="EMBL" id="KZS46362.1"/>
    </source>
</evidence>
<dbReference type="EMBL" id="LWMH01000001">
    <property type="protein sequence ID" value="KZS46362.1"/>
    <property type="molecule type" value="Genomic_DNA"/>
</dbReference>
<accession>A0A163J4V2</accession>
<feature type="transmembrane region" description="Helical" evidence="1">
    <location>
        <begin position="170"/>
        <end position="186"/>
    </location>
</feature>
<dbReference type="InterPro" id="IPR007163">
    <property type="entry name" value="VCA0040-like"/>
</dbReference>
<dbReference type="GeneID" id="97558334"/>
<feature type="transmembrane region" description="Helical" evidence="1">
    <location>
        <begin position="247"/>
        <end position="266"/>
    </location>
</feature>
<feature type="transmembrane region" description="Helical" evidence="1">
    <location>
        <begin position="192"/>
        <end position="211"/>
    </location>
</feature>
<keyword evidence="3" id="KW-1185">Reference proteome</keyword>
<gene>
    <name evidence="2" type="ORF">AWU65_10770</name>
</gene>
<dbReference type="RefSeq" id="WP_063478266.1">
    <property type="nucleotide sequence ID" value="NZ_CP147845.1"/>
</dbReference>
<feature type="transmembrane region" description="Helical" evidence="1">
    <location>
        <begin position="6"/>
        <end position="33"/>
    </location>
</feature>
<reference evidence="2" key="1">
    <citation type="journal article" date="2016" name="Genome Announc.">
        <title>Draft genomes of two strains of Paenibacillus glucanolyticus with capability to degrade lignocellulose.</title>
        <authorList>
            <person name="Mathews S.L."/>
            <person name="Pawlak J."/>
            <person name="Grunden A.M."/>
        </authorList>
    </citation>
    <scope>NUCLEOTIDE SEQUENCE [LARGE SCALE GENOMIC DNA]</scope>
    <source>
        <strain evidence="2">SLM1</strain>
    </source>
</reference>
<proteinExistence type="predicted"/>
<protein>
    <submittedName>
        <fullName evidence="2">DUF368 domain-containing protein</fullName>
    </submittedName>
</protein>
<dbReference type="PANTHER" id="PTHR37308">
    <property type="entry name" value="INTEGRAL MEMBRANE PROTEIN"/>
    <property type="match status" value="1"/>
</dbReference>
<feature type="transmembrane region" description="Helical" evidence="1">
    <location>
        <begin position="54"/>
        <end position="73"/>
    </location>
</feature>
<evidence type="ECO:0000256" key="1">
    <source>
        <dbReference type="SAM" id="Phobius"/>
    </source>
</evidence>
<comment type="caution">
    <text evidence="2">The sequence shown here is derived from an EMBL/GenBank/DDBJ whole genome shotgun (WGS) entry which is preliminary data.</text>
</comment>
<dbReference type="STRING" id="59843.A3958_10350"/>
<dbReference type="AlphaFoldDB" id="A0A163J4V2"/>
<feature type="transmembrane region" description="Helical" evidence="1">
    <location>
        <begin position="112"/>
        <end position="130"/>
    </location>
</feature>
<dbReference type="OrthoDB" id="9793746at2"/>
<organism evidence="2 3">
    <name type="scientific">Paenibacillus glucanolyticus</name>
    <dbReference type="NCBI Taxonomy" id="59843"/>
    <lineage>
        <taxon>Bacteria</taxon>
        <taxon>Bacillati</taxon>
        <taxon>Bacillota</taxon>
        <taxon>Bacilli</taxon>
        <taxon>Bacillales</taxon>
        <taxon>Paenibacillaceae</taxon>
        <taxon>Paenibacillus</taxon>
    </lineage>
</organism>